<dbReference type="SMART" id="SM00850">
    <property type="entry name" value="LytTR"/>
    <property type="match status" value="1"/>
</dbReference>
<evidence type="ECO:0000256" key="2">
    <source>
        <dbReference type="SAM" id="MobiDB-lite"/>
    </source>
</evidence>
<name>A0ABP3J1K0_9BACI</name>
<dbReference type="Proteomes" id="UP001501459">
    <property type="component" value="Unassembled WGS sequence"/>
</dbReference>
<comment type="caution">
    <text evidence="5">The sequence shown here is derived from an EMBL/GenBank/DDBJ whole genome shotgun (WGS) entry which is preliminary data.</text>
</comment>
<evidence type="ECO:0000259" key="4">
    <source>
        <dbReference type="PROSITE" id="PS50930"/>
    </source>
</evidence>
<gene>
    <name evidence="5" type="ORF">GCM10008983_12950</name>
</gene>
<dbReference type="InterPro" id="IPR046947">
    <property type="entry name" value="LytR-like"/>
</dbReference>
<dbReference type="PROSITE" id="PS50110">
    <property type="entry name" value="RESPONSE_REGULATORY"/>
    <property type="match status" value="1"/>
</dbReference>
<dbReference type="Gene3D" id="2.40.50.1020">
    <property type="entry name" value="LytTr DNA-binding domain"/>
    <property type="match status" value="1"/>
</dbReference>
<sequence length="253" mass="29161">MKRIRVMIAEDEELAREELIYLLHEEPDITICPSATTGDQLIDLFSTHKPDVVFLDVQMPEMTGVEAAKQMTELNGHHPPLFVFTTAFDTYAVDAFDIEAVDYLLKPYDDNRFEQAMKRVRKQLPQSDAAQPIVSASSQQPTPSSKLLIDDGERMVVLSPDSIYYAVPSKRMLEIHTNDEIIESRMTLQELEDKLQDHPFFRTHRSYLVNLNHVREITPWFNGAYNVTLKDKDNTTLPVSRSARKILLETFKY</sequence>
<accession>A0ABP3J1K0</accession>
<evidence type="ECO:0000313" key="5">
    <source>
        <dbReference type="EMBL" id="GAA0437508.1"/>
    </source>
</evidence>
<reference evidence="6" key="1">
    <citation type="journal article" date="2019" name="Int. J. Syst. Evol. Microbiol.">
        <title>The Global Catalogue of Microorganisms (GCM) 10K type strain sequencing project: providing services to taxonomists for standard genome sequencing and annotation.</title>
        <authorList>
            <consortium name="The Broad Institute Genomics Platform"/>
            <consortium name="The Broad Institute Genome Sequencing Center for Infectious Disease"/>
            <person name="Wu L."/>
            <person name="Ma J."/>
        </authorList>
    </citation>
    <scope>NUCLEOTIDE SEQUENCE [LARGE SCALE GENOMIC DNA]</scope>
    <source>
        <strain evidence="6">JCM 12149</strain>
    </source>
</reference>
<dbReference type="InterPro" id="IPR001789">
    <property type="entry name" value="Sig_transdc_resp-reg_receiver"/>
</dbReference>
<feature type="modified residue" description="4-aspartylphosphate" evidence="1">
    <location>
        <position position="56"/>
    </location>
</feature>
<feature type="compositionally biased region" description="Polar residues" evidence="2">
    <location>
        <begin position="124"/>
        <end position="145"/>
    </location>
</feature>
<dbReference type="RefSeq" id="WP_343751911.1">
    <property type="nucleotide sequence ID" value="NZ_BAAADM010000032.1"/>
</dbReference>
<dbReference type="PROSITE" id="PS50930">
    <property type="entry name" value="HTH_LYTTR"/>
    <property type="match status" value="1"/>
</dbReference>
<keyword evidence="5" id="KW-0238">DNA-binding</keyword>
<feature type="domain" description="HTH LytTR-type" evidence="4">
    <location>
        <begin position="147"/>
        <end position="253"/>
    </location>
</feature>
<feature type="domain" description="Response regulatory" evidence="3">
    <location>
        <begin position="5"/>
        <end position="121"/>
    </location>
</feature>
<dbReference type="SMART" id="SM00448">
    <property type="entry name" value="REC"/>
    <property type="match status" value="1"/>
</dbReference>
<dbReference type="Pfam" id="PF00072">
    <property type="entry name" value="Response_reg"/>
    <property type="match status" value="1"/>
</dbReference>
<dbReference type="EMBL" id="BAAADM010000032">
    <property type="protein sequence ID" value="GAA0437508.1"/>
    <property type="molecule type" value="Genomic_DNA"/>
</dbReference>
<evidence type="ECO:0000256" key="1">
    <source>
        <dbReference type="PROSITE-ProRule" id="PRU00169"/>
    </source>
</evidence>
<evidence type="ECO:0000313" key="6">
    <source>
        <dbReference type="Proteomes" id="UP001501459"/>
    </source>
</evidence>
<dbReference type="InterPro" id="IPR007492">
    <property type="entry name" value="LytTR_DNA-bd_dom"/>
</dbReference>
<organism evidence="5 6">
    <name type="scientific">Lentibacillus halophilus</name>
    <dbReference type="NCBI Taxonomy" id="295065"/>
    <lineage>
        <taxon>Bacteria</taxon>
        <taxon>Bacillati</taxon>
        <taxon>Bacillota</taxon>
        <taxon>Bacilli</taxon>
        <taxon>Bacillales</taxon>
        <taxon>Bacillaceae</taxon>
        <taxon>Lentibacillus</taxon>
    </lineage>
</organism>
<dbReference type="SUPFAM" id="SSF52172">
    <property type="entry name" value="CheY-like"/>
    <property type="match status" value="1"/>
</dbReference>
<dbReference type="GO" id="GO:0003677">
    <property type="term" value="F:DNA binding"/>
    <property type="evidence" value="ECO:0007669"/>
    <property type="project" value="UniProtKB-KW"/>
</dbReference>
<evidence type="ECO:0000259" key="3">
    <source>
        <dbReference type="PROSITE" id="PS50110"/>
    </source>
</evidence>
<keyword evidence="6" id="KW-1185">Reference proteome</keyword>
<proteinExistence type="predicted"/>
<feature type="region of interest" description="Disordered" evidence="2">
    <location>
        <begin position="124"/>
        <end position="146"/>
    </location>
</feature>
<protein>
    <submittedName>
        <fullName evidence="5">LytTR family DNA-binding domain-containing protein</fullName>
    </submittedName>
</protein>
<dbReference type="InterPro" id="IPR011006">
    <property type="entry name" value="CheY-like_superfamily"/>
</dbReference>
<keyword evidence="1" id="KW-0597">Phosphoprotein</keyword>
<dbReference type="PANTHER" id="PTHR37299">
    <property type="entry name" value="TRANSCRIPTIONAL REGULATOR-RELATED"/>
    <property type="match status" value="1"/>
</dbReference>
<dbReference type="Pfam" id="PF04397">
    <property type="entry name" value="LytTR"/>
    <property type="match status" value="1"/>
</dbReference>
<dbReference type="PANTHER" id="PTHR37299:SF1">
    <property type="entry name" value="STAGE 0 SPORULATION PROTEIN A HOMOLOG"/>
    <property type="match status" value="1"/>
</dbReference>
<dbReference type="CDD" id="cd17532">
    <property type="entry name" value="REC_LytTR_AlgR-like"/>
    <property type="match status" value="1"/>
</dbReference>
<dbReference type="Gene3D" id="3.40.50.2300">
    <property type="match status" value="1"/>
</dbReference>